<dbReference type="HOGENOM" id="CLU_1076866_0_0_6"/>
<dbReference type="OrthoDB" id="5493802at2"/>
<dbReference type="KEGG" id="lfa:LFA_3216"/>
<organism evidence="2 3">
    <name type="scientific">Legionella fallonii LLAP-10</name>
    <dbReference type="NCBI Taxonomy" id="1212491"/>
    <lineage>
        <taxon>Bacteria</taxon>
        <taxon>Pseudomonadati</taxon>
        <taxon>Pseudomonadota</taxon>
        <taxon>Gammaproteobacteria</taxon>
        <taxon>Legionellales</taxon>
        <taxon>Legionellaceae</taxon>
        <taxon>Legionella</taxon>
    </lineage>
</organism>
<feature type="transmembrane region" description="Helical" evidence="1">
    <location>
        <begin position="231"/>
        <end position="251"/>
    </location>
</feature>
<evidence type="ECO:0000313" key="2">
    <source>
        <dbReference type="EMBL" id="CEG58552.1"/>
    </source>
</evidence>
<dbReference type="AlphaFoldDB" id="A0A098G7X2"/>
<evidence type="ECO:0008006" key="4">
    <source>
        <dbReference type="Google" id="ProtNLM"/>
    </source>
</evidence>
<keyword evidence="3" id="KW-1185">Reference proteome</keyword>
<keyword evidence="1" id="KW-0812">Transmembrane</keyword>
<evidence type="ECO:0000256" key="1">
    <source>
        <dbReference type="SAM" id="Phobius"/>
    </source>
</evidence>
<dbReference type="SUPFAM" id="SSF48613">
    <property type="entry name" value="Heme oxygenase-like"/>
    <property type="match status" value="1"/>
</dbReference>
<dbReference type="STRING" id="1212491.LFA_3216"/>
<keyword evidence="1" id="KW-1133">Transmembrane helix</keyword>
<reference evidence="3" key="1">
    <citation type="submission" date="2014-09" db="EMBL/GenBank/DDBJ databases">
        <authorList>
            <person name="Gomez-Valero L."/>
        </authorList>
    </citation>
    <scope>NUCLEOTIDE SEQUENCE [LARGE SCALE GENOMIC DNA]</scope>
    <source>
        <strain evidence="3">ATCC700992</strain>
    </source>
</reference>
<dbReference type="Gene3D" id="1.20.910.10">
    <property type="entry name" value="Heme oxygenase-like"/>
    <property type="match status" value="1"/>
</dbReference>
<proteinExistence type="predicted"/>
<accession>A0A098G7X2</accession>
<gene>
    <name evidence="2" type="ORF">LFA_3216</name>
</gene>
<protein>
    <recommendedName>
        <fullName evidence="4">Heme oxygenase</fullName>
    </recommendedName>
</protein>
<keyword evidence="1" id="KW-0472">Membrane</keyword>
<dbReference type="EMBL" id="LN614827">
    <property type="protein sequence ID" value="CEG58552.1"/>
    <property type="molecule type" value="Genomic_DNA"/>
</dbReference>
<dbReference type="RefSeq" id="WP_045096845.1">
    <property type="nucleotide sequence ID" value="NZ_LN614827.1"/>
</dbReference>
<dbReference type="InterPro" id="IPR016084">
    <property type="entry name" value="Haem_Oase-like_multi-hlx"/>
</dbReference>
<dbReference type="Proteomes" id="UP000032430">
    <property type="component" value="Chromosome I"/>
</dbReference>
<evidence type="ECO:0000313" key="3">
    <source>
        <dbReference type="Proteomes" id="UP000032430"/>
    </source>
</evidence>
<name>A0A098G7X2_9GAMM</name>
<sequence length="258" mass="29953">MGRLMQLQQHTKYKEVDDTDFILRLHFKKANELPQKADCINLSIQYIALYQAMEKRLGQLISEKTLYLDVFNKEPWVDRSEFLKNDVRQMRTCLADAEKCRVIRDDHLYPATQEMIKKIEVADSVTLFAYFAVRCLGDACDAQALNEHNQRIFDGNPLTGEFYRSIFHQVDPLDNFVSQFAFSTEQEHKFYTAIDEFYQLHIDLFKQMEAERVLPEKSTSQSSYYKNSCRYALFALTAVAGLAAVATTAYCSMTYSSK</sequence>